<dbReference type="Proteomes" id="UP000185911">
    <property type="component" value="Unassembled WGS sequence"/>
</dbReference>
<evidence type="ECO:0000313" key="2">
    <source>
        <dbReference type="Proteomes" id="UP000185911"/>
    </source>
</evidence>
<keyword evidence="2" id="KW-1185">Reference proteome</keyword>
<reference evidence="1 2" key="1">
    <citation type="submission" date="2017-01" db="EMBL/GenBank/DDBJ databases">
        <title>Genome sequence of Rhodoferax antarcticus ANT.BR, a psychrophilic purple nonsulfur bacterium from an Antarctic microbial mat.</title>
        <authorList>
            <person name="Baker J."/>
            <person name="Riester C."/>
            <person name="Skinner B."/>
            <person name="Newell A."/>
            <person name="Swingley W."/>
            <person name="Madigan M."/>
            <person name="Jung D."/>
            <person name="Asao M."/>
            <person name="Chen M."/>
            <person name="Loughlin P."/>
            <person name="Pan H."/>
            <person name="Lin S."/>
            <person name="Li N."/>
            <person name="Shaw J."/>
            <person name="Prado M."/>
            <person name="Sherman C."/>
            <person name="Li X."/>
            <person name="Tang J."/>
            <person name="Blankenship R."/>
            <person name="Zhao T."/>
            <person name="Touchman J."/>
            <person name="Sattley M."/>
        </authorList>
    </citation>
    <scope>NUCLEOTIDE SEQUENCE [LARGE SCALE GENOMIC DNA]</scope>
    <source>
        <strain evidence="1 2">ANT.BR</strain>
    </source>
</reference>
<dbReference type="EMBL" id="MSYM01000020">
    <property type="protein sequence ID" value="OLP04556.1"/>
    <property type="molecule type" value="Genomic_DNA"/>
</dbReference>
<dbReference type="AlphaFoldDB" id="A0A1Q8Y926"/>
<comment type="caution">
    <text evidence="1">The sequence shown here is derived from an EMBL/GenBank/DDBJ whole genome shotgun (WGS) entry which is preliminary data.</text>
</comment>
<protein>
    <submittedName>
        <fullName evidence="1">Uncharacterized protein</fullName>
    </submittedName>
</protein>
<name>A0A1Q8Y926_9BURK</name>
<proteinExistence type="predicted"/>
<accession>A0A1Q8Y926</accession>
<gene>
    <name evidence="1" type="ORF">BLL52_4260</name>
</gene>
<evidence type="ECO:0000313" key="1">
    <source>
        <dbReference type="EMBL" id="OLP04556.1"/>
    </source>
</evidence>
<dbReference type="RefSeq" id="WP_139313513.1">
    <property type="nucleotide sequence ID" value="NZ_MSYM01000020.1"/>
</dbReference>
<sequence>MDITNTFAKARNANYVEPLVRPVVITDVPTGVAKLAIGELGMSEMLVNDPKTKWIDAETLACLDAAFDQGPFARVGKTCDVMQVVGPPGLRVASSGIHRIQGGALVTFGYIKN</sequence>
<organism evidence="1 2">
    <name type="scientific">Rhodoferax antarcticus ANT.BR</name>
    <dbReference type="NCBI Taxonomy" id="1111071"/>
    <lineage>
        <taxon>Bacteria</taxon>
        <taxon>Pseudomonadati</taxon>
        <taxon>Pseudomonadota</taxon>
        <taxon>Betaproteobacteria</taxon>
        <taxon>Burkholderiales</taxon>
        <taxon>Comamonadaceae</taxon>
        <taxon>Rhodoferax</taxon>
    </lineage>
</organism>